<dbReference type="KEGG" id="acab:QRX50_07285"/>
<sequence>MNVPSELVGCEVRRTSFDYQVRLSLVDQPDPADEPRVDAELVLETSFVLRDVEGVSHELEPGSGAALAPVLALFGQRVTEVAVPEGGTLAVVFDGGAELRVGPDRQYESWWLTGHGVEPILVGPDA</sequence>
<protein>
    <submittedName>
        <fullName evidence="1">DUF6188 family protein</fullName>
    </submittedName>
</protein>
<dbReference type="Proteomes" id="UP001236014">
    <property type="component" value="Chromosome"/>
</dbReference>
<dbReference type="Pfam" id="PF19686">
    <property type="entry name" value="DUF6188"/>
    <property type="match status" value="1"/>
</dbReference>
<accession>A0A9Y2IJS6</accession>
<dbReference type="RefSeq" id="WP_285971194.1">
    <property type="nucleotide sequence ID" value="NZ_CP127294.1"/>
</dbReference>
<proteinExistence type="predicted"/>
<dbReference type="InterPro" id="IPR046179">
    <property type="entry name" value="DUF6188"/>
</dbReference>
<dbReference type="EMBL" id="CP127294">
    <property type="protein sequence ID" value="WIX80566.1"/>
    <property type="molecule type" value="Genomic_DNA"/>
</dbReference>
<dbReference type="AlphaFoldDB" id="A0A9Y2IJS6"/>
<evidence type="ECO:0000313" key="2">
    <source>
        <dbReference type="Proteomes" id="UP001236014"/>
    </source>
</evidence>
<gene>
    <name evidence="1" type="ORF">QRX50_07285</name>
</gene>
<evidence type="ECO:0000313" key="1">
    <source>
        <dbReference type="EMBL" id="WIX80566.1"/>
    </source>
</evidence>
<organism evidence="1 2">
    <name type="scientific">Amycolatopsis carbonis</name>
    <dbReference type="NCBI Taxonomy" id="715471"/>
    <lineage>
        <taxon>Bacteria</taxon>
        <taxon>Bacillati</taxon>
        <taxon>Actinomycetota</taxon>
        <taxon>Actinomycetes</taxon>
        <taxon>Pseudonocardiales</taxon>
        <taxon>Pseudonocardiaceae</taxon>
        <taxon>Amycolatopsis</taxon>
    </lineage>
</organism>
<name>A0A9Y2IJS6_9PSEU</name>
<reference evidence="1 2" key="1">
    <citation type="submission" date="2023-06" db="EMBL/GenBank/DDBJ databases">
        <authorList>
            <person name="Oyuntsetseg B."/>
            <person name="Kim S.B."/>
        </authorList>
    </citation>
    <scope>NUCLEOTIDE SEQUENCE [LARGE SCALE GENOMIC DNA]</scope>
    <source>
        <strain evidence="1 2">2-15</strain>
    </source>
</reference>
<keyword evidence="2" id="KW-1185">Reference proteome</keyword>